<dbReference type="EMBL" id="EF101928">
    <property type="protein sequence ID" value="ABT16663.1"/>
    <property type="molecule type" value="Genomic_DNA"/>
</dbReference>
<dbReference type="GeneID" id="5470792"/>
<name>A7K9D9_9PHYC</name>
<accession>A7K9D9</accession>
<sequence>MQKVYMRELNDASPLTFGQSHEDEKALRYLKSQVKTFVTHLRTEYLDEETTKNLLTKFADVQLLPYKKGSTAGTYTSGMFDHSTGILYIAPRDGSGDLRDTASLNKSICHELAHGTRFKYPGETSHSSEWKTAWKKFLRIATEDLGWVVEVPCSSMSFYGLQHDDCPACKWEVGDNCKSNPLK</sequence>
<dbReference type="Pfam" id="PF25661">
    <property type="entry name" value="PBCV_P4"/>
    <property type="match status" value="1"/>
</dbReference>
<dbReference type="KEGG" id="vg:5470792"/>
<organism evidence="1 2">
    <name type="scientific">Chlorovirus heliozoae</name>
    <dbReference type="NCBI Taxonomy" id="322019"/>
    <lineage>
        <taxon>Viruses</taxon>
        <taxon>Varidnaviria</taxon>
        <taxon>Bamfordvirae</taxon>
        <taxon>Nucleocytoviricota</taxon>
        <taxon>Megaviricetes</taxon>
        <taxon>Algavirales</taxon>
        <taxon>Phycodnaviridae</taxon>
        <taxon>Chlorovirus</taxon>
    </lineage>
</organism>
<dbReference type="RefSeq" id="YP_001427010.1">
    <property type="nucleotide sequence ID" value="NC_008724.1"/>
</dbReference>
<gene>
    <name evidence="1" type="primary">Z529R</name>
    <name evidence="1" type="ORF">ATCV1_Z529R</name>
</gene>
<keyword evidence="2" id="KW-1185">Reference proteome</keyword>
<reference evidence="1 2" key="1">
    <citation type="submission" date="2006-09" db="EMBL/GenBank/DDBJ databases">
        <title>Sequence and annotation of the 288-kb ATCV-1 virus that infects an endosymbiotic Chlorella strain of the heliozoon Acanthocystis turfacea.</title>
        <authorList>
            <person name="Fitzgerald L.A."/>
            <person name="Graves M.V."/>
            <person name="Li X."/>
            <person name="Pfitzner A.J.P."/>
            <person name="Hartigan J."/>
            <person name="Van Etten J.L."/>
        </authorList>
    </citation>
    <scope>NUCLEOTIDE SEQUENCE [LARGE SCALE GENOMIC DNA]</scope>
    <source>
        <strain evidence="1 2">ATCV-1</strain>
    </source>
</reference>
<proteinExistence type="predicted"/>
<evidence type="ECO:0000313" key="2">
    <source>
        <dbReference type="Proteomes" id="UP000202420"/>
    </source>
</evidence>
<evidence type="ECO:0000313" key="1">
    <source>
        <dbReference type="EMBL" id="ABT16663.1"/>
    </source>
</evidence>
<protein>
    <submittedName>
        <fullName evidence="1">Uncharacterized protein Z529R</fullName>
    </submittedName>
</protein>
<dbReference type="InterPro" id="IPR057917">
    <property type="entry name" value="PBCV_P4"/>
</dbReference>
<dbReference type="OrthoDB" id="10744at10239"/>
<dbReference type="Proteomes" id="UP000202420">
    <property type="component" value="Segment"/>
</dbReference>